<sequence>MQLVVGLVSGVIFGLGLSISGMLNPVKVSAFLDLAGAWDPSLALVMGGGLIVNILAMLVLKKRTKPFFTDAFSLPKSKAVDRRLLVGAALFGIGWAMGGLCPGPAIASLAYLSGDALMFFIPMLVGLYSARFISSKI</sequence>
<dbReference type="Proteomes" id="UP000252132">
    <property type="component" value="Unassembled WGS sequence"/>
</dbReference>
<dbReference type="EMBL" id="QOQF01000041">
    <property type="protein sequence ID" value="RCL74978.1"/>
    <property type="molecule type" value="Genomic_DNA"/>
</dbReference>
<dbReference type="AlphaFoldDB" id="A0A368DT02"/>
<evidence type="ECO:0000313" key="2">
    <source>
        <dbReference type="EMBL" id="RCL74978.1"/>
    </source>
</evidence>
<evidence type="ECO:0000313" key="3">
    <source>
        <dbReference type="Proteomes" id="UP000252132"/>
    </source>
</evidence>
<name>A0A368DT02_9PROT</name>
<proteinExistence type="predicted"/>
<feature type="transmembrane region" description="Helical" evidence="1">
    <location>
        <begin position="42"/>
        <end position="60"/>
    </location>
</feature>
<organism evidence="2 3">
    <name type="scientific">PS1 clade bacterium</name>
    <dbReference type="NCBI Taxonomy" id="2175152"/>
    <lineage>
        <taxon>Bacteria</taxon>
        <taxon>Pseudomonadati</taxon>
        <taxon>Pseudomonadota</taxon>
        <taxon>Alphaproteobacteria</taxon>
        <taxon>PS1 clade</taxon>
    </lineage>
</organism>
<protein>
    <submittedName>
        <fullName evidence="2">YeeE/YedE family protein</fullName>
    </submittedName>
</protein>
<feature type="transmembrane region" description="Helical" evidence="1">
    <location>
        <begin position="116"/>
        <end position="134"/>
    </location>
</feature>
<comment type="caution">
    <text evidence="2">The sequence shown here is derived from an EMBL/GenBank/DDBJ whole genome shotgun (WGS) entry which is preliminary data.</text>
</comment>
<evidence type="ECO:0000256" key="1">
    <source>
        <dbReference type="SAM" id="Phobius"/>
    </source>
</evidence>
<keyword evidence="1" id="KW-0472">Membrane</keyword>
<reference evidence="2 3" key="1">
    <citation type="journal article" date="2018" name="Microbiome">
        <title>Fine metagenomic profile of the Mediterranean stratified and mixed water columns revealed by assembly and recruitment.</title>
        <authorList>
            <person name="Haro-Moreno J.M."/>
            <person name="Lopez-Perez M."/>
            <person name="De La Torre J.R."/>
            <person name="Picazo A."/>
            <person name="Camacho A."/>
            <person name="Rodriguez-Valera F."/>
        </authorList>
    </citation>
    <scope>NUCLEOTIDE SEQUENCE [LARGE SCALE GENOMIC DNA]</scope>
    <source>
        <strain evidence="2">MED-G55</strain>
    </source>
</reference>
<dbReference type="Pfam" id="PF20398">
    <property type="entry name" value="DUF6691"/>
    <property type="match status" value="1"/>
</dbReference>
<keyword evidence="1" id="KW-1133">Transmembrane helix</keyword>
<dbReference type="InterPro" id="IPR046513">
    <property type="entry name" value="DUF6691"/>
</dbReference>
<gene>
    <name evidence="2" type="ORF">DBW69_06805</name>
</gene>
<feature type="transmembrane region" description="Helical" evidence="1">
    <location>
        <begin position="84"/>
        <end position="110"/>
    </location>
</feature>
<keyword evidence="1" id="KW-0812">Transmembrane</keyword>
<accession>A0A368DT02</accession>